<reference evidence="2" key="1">
    <citation type="journal article" date="2019" name="Int. J. Syst. Evol. Microbiol.">
        <title>The Global Catalogue of Microorganisms (GCM) 10K type strain sequencing project: providing services to taxonomists for standard genome sequencing and annotation.</title>
        <authorList>
            <consortium name="The Broad Institute Genomics Platform"/>
            <consortium name="The Broad Institute Genome Sequencing Center for Infectious Disease"/>
            <person name="Wu L."/>
            <person name="Ma J."/>
        </authorList>
    </citation>
    <scope>NUCLEOTIDE SEQUENCE [LARGE SCALE GENOMIC DNA]</scope>
    <source>
        <strain evidence="2">CGMCC 1.10832</strain>
    </source>
</reference>
<comment type="caution">
    <text evidence="1">The sequence shown here is derived from an EMBL/GenBank/DDBJ whole genome shotgun (WGS) entry which is preliminary data.</text>
</comment>
<dbReference type="Gene3D" id="3.40.50.720">
    <property type="entry name" value="NAD(P)-binding Rossmann-like Domain"/>
    <property type="match status" value="1"/>
</dbReference>
<dbReference type="InterPro" id="IPR036291">
    <property type="entry name" value="NAD(P)-bd_dom_sf"/>
</dbReference>
<dbReference type="RefSeq" id="WP_188460930.1">
    <property type="nucleotide sequence ID" value="NZ_BAABHU010000003.1"/>
</dbReference>
<organism evidence="1 2">
    <name type="scientific">Marivirga lumbricoides</name>
    <dbReference type="NCBI Taxonomy" id="1046115"/>
    <lineage>
        <taxon>Bacteria</taxon>
        <taxon>Pseudomonadati</taxon>
        <taxon>Bacteroidota</taxon>
        <taxon>Cytophagia</taxon>
        <taxon>Cytophagales</taxon>
        <taxon>Marivirgaceae</taxon>
        <taxon>Marivirga</taxon>
    </lineage>
</organism>
<proteinExistence type="predicted"/>
<gene>
    <name evidence="1" type="primary">yeeZ</name>
    <name evidence="1" type="ORF">GCM10011506_10420</name>
</gene>
<dbReference type="PANTHER" id="PTHR48079:SF6">
    <property type="entry name" value="NAD(P)-BINDING DOMAIN-CONTAINING PROTEIN-RELATED"/>
    <property type="match status" value="1"/>
</dbReference>
<evidence type="ECO:0000313" key="1">
    <source>
        <dbReference type="EMBL" id="GGC26884.1"/>
    </source>
</evidence>
<protein>
    <submittedName>
        <fullName evidence="1">Epimerase</fullName>
    </submittedName>
</protein>
<dbReference type="EMBL" id="BMEC01000003">
    <property type="protein sequence ID" value="GGC26884.1"/>
    <property type="molecule type" value="Genomic_DNA"/>
</dbReference>
<name>A0ABQ1LRB4_9BACT</name>
<accession>A0ABQ1LRB4</accession>
<dbReference type="Proteomes" id="UP000636010">
    <property type="component" value="Unassembled WGS sequence"/>
</dbReference>
<dbReference type="PANTHER" id="PTHR48079">
    <property type="entry name" value="PROTEIN YEEZ"/>
    <property type="match status" value="1"/>
</dbReference>
<evidence type="ECO:0000313" key="2">
    <source>
        <dbReference type="Proteomes" id="UP000636010"/>
    </source>
</evidence>
<dbReference type="SUPFAM" id="SSF51735">
    <property type="entry name" value="NAD(P)-binding Rossmann-fold domains"/>
    <property type="match status" value="1"/>
</dbReference>
<sequence length="268" mass="30197">MKQLSILGCGWLGLPLAKTFISKGYSVKGSTTSSSKLHTLQNAGIIPFHFELPDSSIDPSFFESDYLVINIPPRTRSKGPDAHFSEIISLIPQIPSQIKVIYISATSVYPDIDEKITEENEVDRNSDRSKALWQVEELLKSKLADQLTIIRMGGLLGYDRIPGKYFSGKKVENGGQKVNYIHRDDAVGLIIKVVEEESFDELYNGVAPLHPTREEVFLQNAKELGFMPPEFDEKPSTLTQRFISGAKIEHKLDYSFLYPDPLSFYYSN</sequence>
<keyword evidence="2" id="KW-1185">Reference proteome</keyword>
<dbReference type="InterPro" id="IPR051783">
    <property type="entry name" value="NAD(P)-dependent_oxidoreduct"/>
</dbReference>